<organism evidence="1 2">
    <name type="scientific">Phlebia brevispora</name>
    <dbReference type="NCBI Taxonomy" id="194682"/>
    <lineage>
        <taxon>Eukaryota</taxon>
        <taxon>Fungi</taxon>
        <taxon>Dikarya</taxon>
        <taxon>Basidiomycota</taxon>
        <taxon>Agaricomycotina</taxon>
        <taxon>Agaricomycetes</taxon>
        <taxon>Polyporales</taxon>
        <taxon>Meruliaceae</taxon>
        <taxon>Phlebia</taxon>
    </lineage>
</organism>
<evidence type="ECO:0000313" key="2">
    <source>
        <dbReference type="Proteomes" id="UP001148662"/>
    </source>
</evidence>
<dbReference type="Proteomes" id="UP001148662">
    <property type="component" value="Unassembled WGS sequence"/>
</dbReference>
<name>A0ACC1RJY1_9APHY</name>
<dbReference type="EMBL" id="JANHOG010002899">
    <property type="protein sequence ID" value="KAJ3518950.1"/>
    <property type="molecule type" value="Genomic_DNA"/>
</dbReference>
<reference evidence="1" key="1">
    <citation type="submission" date="2022-07" db="EMBL/GenBank/DDBJ databases">
        <title>Genome Sequence of Phlebia brevispora.</title>
        <authorList>
            <person name="Buettner E."/>
        </authorList>
    </citation>
    <scope>NUCLEOTIDE SEQUENCE</scope>
    <source>
        <strain evidence="1">MPL23</strain>
    </source>
</reference>
<keyword evidence="2" id="KW-1185">Reference proteome</keyword>
<protein>
    <submittedName>
        <fullName evidence="1">Uncharacterized protein</fullName>
    </submittedName>
</protein>
<comment type="caution">
    <text evidence="1">The sequence shown here is derived from an EMBL/GenBank/DDBJ whole genome shotgun (WGS) entry which is preliminary data.</text>
</comment>
<evidence type="ECO:0000313" key="1">
    <source>
        <dbReference type="EMBL" id="KAJ3518950.1"/>
    </source>
</evidence>
<sequence>MALDEDSPLYRRDVERVDRQMDNAAARLFSAETLAHLLKHHPDALGEAIILYLVGEVGDAYQNRHIMHSVRLRGVLGKYYFMRMWLAYLKKVGLPQSRYCLSPDAVKIIDILVEGLFALIVVYRDHYAASSPFPLLPWLHSTEPVEHTFGCARQQRSDFTLMEFYDMARKIRIRMEERVALGKIDDPKATDTAYNHTYFDVRDLNLWALSTYPSDAEIAQIAVEALEDAEALVTVLGVVPEQLYSQSSLLTGSIDLNHRGAASLILSDLDSTDDELDALSDCDEGSDSGTDLSDVDVIIEARRLLSEEEFQLDNKPRSIKEDDEVLSLSMAAAALSLDGILDAKVDDIDTTTEAAIHQAEQDAIHHVLKRAATPAFTECPTSIEQPFSNASSDVLDLSYLVERRQSHQTRRTAESIRLGPRASHASDHHLTKTPAPSAQVQLAREIYATLRRIQGPSGSAGRLRLARWCESNSGGQKSSGNAANAAAVANTTANAIVKKRKSVYMNAGVPKDLVALLSSGRVSTLRSLKVDDFAFVFGDFGLALGKVHALYSKGGGKSGHHGSIEDTVTIGALSLIAVQVFEFSYLHQFRVVTQATSQMQTKHWSHIKPYNFLALLSTAPVENSTHVTVGQADMELFKKLRNEYSRLAAANKMFRSRKKQGVVEDPVEDAEDGEGDA</sequence>
<gene>
    <name evidence="1" type="ORF">NM688_g9370</name>
</gene>
<proteinExistence type="predicted"/>
<accession>A0ACC1RJY1</accession>